<accession>A0A1B1TCG1</accession>
<feature type="transmembrane region" description="Helical" evidence="1">
    <location>
        <begin position="32"/>
        <end position="56"/>
    </location>
</feature>
<evidence type="ECO:0000313" key="2">
    <source>
        <dbReference type="EMBL" id="ANV79955.1"/>
    </source>
</evidence>
<keyword evidence="1" id="KW-1133">Transmembrane helix</keyword>
<evidence type="ECO:0008006" key="3">
    <source>
        <dbReference type="Google" id="ProtNLM"/>
    </source>
</evidence>
<reference evidence="2" key="2">
    <citation type="journal article" date="2015" name="ISME J.">
        <title>A new class of marine Euryarchaeota group II from the Mediterranean deep chlorophyll maximum.</title>
        <authorList>
            <person name="Martin-Cuadrado A.B."/>
            <person name="Garcia-Heredia I."/>
            <person name="Molto A.G."/>
            <person name="Lopez-Ubeda R."/>
            <person name="Kimes N."/>
            <person name="Lopez-Garcia P."/>
            <person name="Moreira D."/>
            <person name="Rodriguez-Valera F."/>
        </authorList>
    </citation>
    <scope>NUCLEOTIDE SEQUENCE</scope>
</reference>
<dbReference type="InterPro" id="IPR036922">
    <property type="entry name" value="Rieske_2Fe-2S_sf"/>
</dbReference>
<evidence type="ECO:0000256" key="1">
    <source>
        <dbReference type="SAM" id="Phobius"/>
    </source>
</evidence>
<reference evidence="2" key="1">
    <citation type="submission" date="2014-11" db="EMBL/GenBank/DDBJ databases">
        <authorList>
            <person name="Zhu J."/>
            <person name="Qi W."/>
            <person name="Song R."/>
        </authorList>
    </citation>
    <scope>NUCLEOTIDE SEQUENCE</scope>
</reference>
<organism evidence="2">
    <name type="scientific">uncultured Poseidoniia archaeon</name>
    <dbReference type="NCBI Taxonomy" id="1697135"/>
    <lineage>
        <taxon>Archaea</taxon>
        <taxon>Methanobacteriati</taxon>
        <taxon>Thermoplasmatota</taxon>
        <taxon>Candidatus Poseidoniia</taxon>
        <taxon>environmental samples</taxon>
    </lineage>
</organism>
<keyword evidence="1" id="KW-0472">Membrane</keyword>
<protein>
    <recommendedName>
        <fullName evidence="3">Rieske domain-containing protein</fullName>
    </recommendedName>
</protein>
<dbReference type="AlphaFoldDB" id="A0A1B1TCG1"/>
<dbReference type="SUPFAM" id="SSF50022">
    <property type="entry name" value="ISP domain"/>
    <property type="match status" value="1"/>
</dbReference>
<proteinExistence type="predicted"/>
<dbReference type="Gene3D" id="2.102.10.10">
    <property type="entry name" value="Rieske [2Fe-2S] iron-sulphur domain"/>
    <property type="match status" value="1"/>
</dbReference>
<name>A0A1B1TCG1_9ARCH</name>
<dbReference type="GO" id="GO:0051537">
    <property type="term" value="F:2 iron, 2 sulfur cluster binding"/>
    <property type="evidence" value="ECO:0007669"/>
    <property type="project" value="InterPro"/>
</dbReference>
<keyword evidence="1" id="KW-0812">Transmembrane</keyword>
<sequence>MSRNFRLRPLSEDGDSSREESRLIDRRDFLRYSFNTAAGGITLASLGSIGFASLLMGQADSAGGDTAVRFWVPTGAEDTVWYGERHLEPMSYDAFVQAAISSNTGMAGAQGVWSGMPVNVVYVPHEENKNSAAARNKPRFQYLDGYSSGGKYVGSGFEVDEKEEYSTLSIHDNLIIVFSRCPHLCCIPGWQLVANDYTNDSWEAGGTESGGNKLFCICHSSRFDPTAIEKNSMGRGTPFNYIGIRKVGGPSPNGMPLVPFVLNGDMIEALPDFVDWYAYCA</sequence>
<dbReference type="EMBL" id="KP211862">
    <property type="protein sequence ID" value="ANV79955.1"/>
    <property type="molecule type" value="Genomic_DNA"/>
</dbReference>